<sequence>MTLLAAPPPPSAAGDRIRSTVVGLVPHAVPYARGLALQAESTARLEAGDDRGELLLLEHEPVYTAGRRSLPEEHPTDGTPVVPVSRGGKVTWHGPGQLVGYPIVRLRRPQAVVDFVRVLERTLIDAARELGADAVAVPERSGVWAVAQGGDLVKVGQIGLSARRGVIGHGFALNCSNALEPFAAIVPCGITDAGVGSLSTVLGRRVDPVDVLPVLLPRLQRMLEEQAA</sequence>
<reference evidence="11 12" key="1">
    <citation type="journal article" date="2014" name="Int. J. Syst. Evol. Microbiol.">
        <title>Complete genome sequence of Corynebacterium casei LMG S-19264T (=DSM 44701T), isolated from a smear-ripened cheese.</title>
        <authorList>
            <consortium name="US DOE Joint Genome Institute (JGI-PGF)"/>
            <person name="Walter F."/>
            <person name="Albersmeier A."/>
            <person name="Kalinowski J."/>
            <person name="Ruckert C."/>
        </authorList>
    </citation>
    <scope>NUCLEOTIDE SEQUENCE [LARGE SCALE GENOMIC DNA]</scope>
    <source>
        <strain evidence="11 12">NBRC 112289</strain>
    </source>
</reference>
<dbReference type="InterPro" id="IPR020605">
    <property type="entry name" value="Octanoyltransferase_CS"/>
</dbReference>
<dbReference type="Proteomes" id="UP001157160">
    <property type="component" value="Unassembled WGS sequence"/>
</dbReference>
<evidence type="ECO:0000256" key="8">
    <source>
        <dbReference type="PIRSR" id="PIRSR016262-3"/>
    </source>
</evidence>
<dbReference type="PROSITE" id="PS01313">
    <property type="entry name" value="LIPB"/>
    <property type="match status" value="1"/>
</dbReference>
<evidence type="ECO:0000313" key="11">
    <source>
        <dbReference type="EMBL" id="GMA28382.1"/>
    </source>
</evidence>
<feature type="region of interest" description="Disordered" evidence="9">
    <location>
        <begin position="67"/>
        <end position="86"/>
    </location>
</feature>
<dbReference type="NCBIfam" id="TIGR00214">
    <property type="entry name" value="lipB"/>
    <property type="match status" value="1"/>
</dbReference>
<dbReference type="PROSITE" id="PS51733">
    <property type="entry name" value="BPL_LPL_CATALYTIC"/>
    <property type="match status" value="1"/>
</dbReference>
<name>A0AA37XCJ0_9MICO</name>
<dbReference type="NCBIfam" id="NF010925">
    <property type="entry name" value="PRK14345.1"/>
    <property type="match status" value="1"/>
</dbReference>
<comment type="pathway">
    <text evidence="1 5 6">Protein modification; protein lipoylation via endogenous pathway; protein N(6)-(lipoyl)lysine from octanoyl-[acyl-carrier-protein]: step 1/2.</text>
</comment>
<dbReference type="RefSeq" id="WP_284231733.1">
    <property type="nucleotide sequence ID" value="NZ_BSUL01000001.1"/>
</dbReference>
<dbReference type="InterPro" id="IPR000544">
    <property type="entry name" value="Octanoyltransferase"/>
</dbReference>
<feature type="site" description="Lowers pKa of active site Cys" evidence="5 8">
    <location>
        <position position="154"/>
    </location>
</feature>
<dbReference type="EMBL" id="BSUL01000001">
    <property type="protein sequence ID" value="GMA28382.1"/>
    <property type="molecule type" value="Genomic_DNA"/>
</dbReference>
<feature type="domain" description="BPL/LPL catalytic" evidence="10">
    <location>
        <begin position="48"/>
        <end position="227"/>
    </location>
</feature>
<evidence type="ECO:0000256" key="5">
    <source>
        <dbReference type="HAMAP-Rule" id="MF_00013"/>
    </source>
</evidence>
<dbReference type="GO" id="GO:0033819">
    <property type="term" value="F:lipoyl(octanoyl) transferase activity"/>
    <property type="evidence" value="ECO:0007669"/>
    <property type="project" value="UniProtKB-EC"/>
</dbReference>
<dbReference type="EC" id="2.3.1.181" evidence="5 6"/>
<protein>
    <recommendedName>
        <fullName evidence="5 6">Octanoyltransferase</fullName>
        <ecNumber evidence="5 6">2.3.1.181</ecNumber>
    </recommendedName>
    <alternativeName>
        <fullName evidence="5">Lipoate-protein ligase B</fullName>
    </alternativeName>
    <alternativeName>
        <fullName evidence="5">Lipoyl/octanoyl transferase</fullName>
    </alternativeName>
    <alternativeName>
        <fullName evidence="5">Octanoyl-[acyl-carrier-protein]-protein N-octanoyltransferase</fullName>
    </alternativeName>
</protein>
<evidence type="ECO:0000259" key="10">
    <source>
        <dbReference type="PROSITE" id="PS51733"/>
    </source>
</evidence>
<proteinExistence type="inferred from homology"/>
<comment type="function">
    <text evidence="4 5 6">Catalyzes the transfer of endogenously produced octanoic acid from octanoyl-acyl-carrier-protein onto the lipoyl domains of lipoate-dependent enzymes. Lipoyl-ACP can also act as a substrate although octanoyl-ACP is likely to be the physiological substrate.</text>
</comment>
<keyword evidence="2 5" id="KW-0808">Transferase</keyword>
<dbReference type="InterPro" id="IPR045864">
    <property type="entry name" value="aa-tRNA-synth_II/BPL/LPL"/>
</dbReference>
<dbReference type="Gene3D" id="3.30.930.10">
    <property type="entry name" value="Bira Bifunctional Protein, Domain 2"/>
    <property type="match status" value="1"/>
</dbReference>
<dbReference type="AlphaFoldDB" id="A0AA37XCJ0"/>
<comment type="catalytic activity">
    <reaction evidence="5 6">
        <text>octanoyl-[ACP] + L-lysyl-[protein] = N(6)-octanoyl-L-lysyl-[protein] + holo-[ACP] + H(+)</text>
        <dbReference type="Rhea" id="RHEA:17665"/>
        <dbReference type="Rhea" id="RHEA-COMP:9636"/>
        <dbReference type="Rhea" id="RHEA-COMP:9685"/>
        <dbReference type="Rhea" id="RHEA-COMP:9752"/>
        <dbReference type="Rhea" id="RHEA-COMP:9928"/>
        <dbReference type="ChEBI" id="CHEBI:15378"/>
        <dbReference type="ChEBI" id="CHEBI:29969"/>
        <dbReference type="ChEBI" id="CHEBI:64479"/>
        <dbReference type="ChEBI" id="CHEBI:78463"/>
        <dbReference type="ChEBI" id="CHEBI:78809"/>
        <dbReference type="EC" id="2.3.1.181"/>
    </reaction>
</comment>
<accession>A0AA37XCJ0</accession>
<evidence type="ECO:0000256" key="9">
    <source>
        <dbReference type="SAM" id="MobiDB-lite"/>
    </source>
</evidence>
<gene>
    <name evidence="5 11" type="primary">lipB</name>
    <name evidence="11" type="ORF">GCM10025874_16350</name>
</gene>
<dbReference type="InterPro" id="IPR004143">
    <property type="entry name" value="BPL_LPL_catalytic"/>
</dbReference>
<evidence type="ECO:0000256" key="6">
    <source>
        <dbReference type="PIRNR" id="PIRNR016262"/>
    </source>
</evidence>
<comment type="subcellular location">
    <subcellularLocation>
        <location evidence="5">Cytoplasm</location>
    </subcellularLocation>
</comment>
<dbReference type="GO" id="GO:0009249">
    <property type="term" value="P:protein lipoylation"/>
    <property type="evidence" value="ECO:0007669"/>
    <property type="project" value="InterPro"/>
</dbReference>
<dbReference type="PANTHER" id="PTHR10993:SF7">
    <property type="entry name" value="LIPOYLTRANSFERASE 2, MITOCHONDRIAL-RELATED"/>
    <property type="match status" value="1"/>
</dbReference>
<evidence type="ECO:0000256" key="4">
    <source>
        <dbReference type="ARBA" id="ARBA00024732"/>
    </source>
</evidence>
<evidence type="ECO:0000256" key="1">
    <source>
        <dbReference type="ARBA" id="ARBA00004821"/>
    </source>
</evidence>
<dbReference type="GO" id="GO:0005737">
    <property type="term" value="C:cytoplasm"/>
    <property type="evidence" value="ECO:0007669"/>
    <property type="project" value="UniProtKB-SubCell"/>
</dbReference>
<dbReference type="CDD" id="cd16444">
    <property type="entry name" value="LipB"/>
    <property type="match status" value="1"/>
</dbReference>
<keyword evidence="5" id="KW-0963">Cytoplasm</keyword>
<evidence type="ECO:0000256" key="2">
    <source>
        <dbReference type="ARBA" id="ARBA00022679"/>
    </source>
</evidence>
<organism evidence="11 12">
    <name type="scientific">Arenivirga flava</name>
    <dbReference type="NCBI Taxonomy" id="1930060"/>
    <lineage>
        <taxon>Bacteria</taxon>
        <taxon>Bacillati</taxon>
        <taxon>Actinomycetota</taxon>
        <taxon>Actinomycetes</taxon>
        <taxon>Micrococcales</taxon>
        <taxon>Microbacteriaceae</taxon>
        <taxon>Arenivirga</taxon>
    </lineage>
</organism>
<comment type="caution">
    <text evidence="5">Lacks conserved residue(s) required for the propagation of feature annotation.</text>
</comment>
<evidence type="ECO:0000313" key="12">
    <source>
        <dbReference type="Proteomes" id="UP001157160"/>
    </source>
</evidence>
<dbReference type="SUPFAM" id="SSF55681">
    <property type="entry name" value="Class II aaRS and biotin synthetases"/>
    <property type="match status" value="1"/>
</dbReference>
<evidence type="ECO:0000256" key="7">
    <source>
        <dbReference type="PIRSR" id="PIRSR016262-1"/>
    </source>
</evidence>
<dbReference type="Pfam" id="PF21948">
    <property type="entry name" value="LplA-B_cat"/>
    <property type="match status" value="1"/>
</dbReference>
<feature type="binding site" evidence="5">
    <location>
        <begin position="170"/>
        <end position="172"/>
    </location>
    <ligand>
        <name>substrate</name>
    </ligand>
</feature>
<evidence type="ECO:0000256" key="3">
    <source>
        <dbReference type="ARBA" id="ARBA00023315"/>
    </source>
</evidence>
<dbReference type="PIRSF" id="PIRSF016262">
    <property type="entry name" value="LPLase"/>
    <property type="match status" value="1"/>
</dbReference>
<feature type="active site" description="Acyl-thioester intermediate" evidence="5 7">
    <location>
        <position position="188"/>
    </location>
</feature>
<keyword evidence="12" id="KW-1185">Reference proteome</keyword>
<keyword evidence="3 5" id="KW-0012">Acyltransferase</keyword>
<feature type="binding site" evidence="5">
    <location>
        <begin position="86"/>
        <end position="93"/>
    </location>
    <ligand>
        <name>substrate</name>
    </ligand>
</feature>
<comment type="caution">
    <text evidence="11">The sequence shown here is derived from an EMBL/GenBank/DDBJ whole genome shotgun (WGS) entry which is preliminary data.</text>
</comment>
<comment type="miscellaneous">
    <text evidence="5">In the reaction, the free carboxyl group of octanoic acid is attached via an amide linkage to the epsilon-amino group of a specific lysine residue of lipoyl domains of lipoate-dependent enzymes.</text>
</comment>
<comment type="similarity">
    <text evidence="5 6">Belongs to the LipB family.</text>
</comment>
<dbReference type="PANTHER" id="PTHR10993">
    <property type="entry name" value="OCTANOYLTRANSFERASE"/>
    <property type="match status" value="1"/>
</dbReference>
<dbReference type="HAMAP" id="MF_00013">
    <property type="entry name" value="LipB"/>
    <property type="match status" value="1"/>
</dbReference>